<dbReference type="AlphaFoldDB" id="A0A0E1XM44"/>
<proteinExistence type="predicted"/>
<accession>A0A0E1XM44</accession>
<dbReference type="PANTHER" id="PTHR20854:SF4">
    <property type="entry name" value="INOSITOL-1-MONOPHOSPHATASE-RELATED"/>
    <property type="match status" value="1"/>
</dbReference>
<dbReference type="PRINTS" id="PR00377">
    <property type="entry name" value="IMPHPHTASES"/>
</dbReference>
<dbReference type="EMBL" id="ACJA02000001">
    <property type="protein sequence ID" value="EFH96841.1"/>
    <property type="molecule type" value="Genomic_DNA"/>
</dbReference>
<dbReference type="InterPro" id="IPR000760">
    <property type="entry name" value="Inositol_monophosphatase-like"/>
</dbReference>
<sequence length="269" mass="30884">MVDEMTDKTLQQIDKLICSWLKQIDNVIPQLIMEMTTETKRHRFDLVTNVDKQIQQQFQQFLATHFPEHQLLAEEKSNEMITNEINHLWIMDPIDGTANLVKQQEDYCIILAYFYEGKPMLSYVYDYPHKKLYKAIRGEGAFCNGFKMEEPPSLKLEDAIISFNAQVMNLDTVQDLFDASFSYRLVGACGLDSMRVAKGQFGAHINTNPKSWDIAAQFLFAELLNLKMTTLDGKAIDHLKGAPFIISNKACHETVLKILNANGGYQKYR</sequence>
<dbReference type="SUPFAM" id="SSF56655">
    <property type="entry name" value="Carbohydrate phosphatase"/>
    <property type="match status" value="1"/>
</dbReference>
<dbReference type="HOGENOM" id="CLU_044118_6_2_9"/>
<gene>
    <name evidence="2" type="ORF">HMPREF0769_10843</name>
</gene>
<dbReference type="GO" id="GO:0008934">
    <property type="term" value="F:inositol monophosphate 1-phosphatase activity"/>
    <property type="evidence" value="ECO:0007669"/>
    <property type="project" value="TreeGrafter"/>
</dbReference>
<dbReference type="GO" id="GO:0007165">
    <property type="term" value="P:signal transduction"/>
    <property type="evidence" value="ECO:0007669"/>
    <property type="project" value="TreeGrafter"/>
</dbReference>
<dbReference type="CDD" id="cd01637">
    <property type="entry name" value="IMPase_like"/>
    <property type="match status" value="1"/>
</dbReference>
<dbReference type="GO" id="GO:0006020">
    <property type="term" value="P:inositol metabolic process"/>
    <property type="evidence" value="ECO:0007669"/>
    <property type="project" value="TreeGrafter"/>
</dbReference>
<keyword evidence="1" id="KW-0460">Magnesium</keyword>
<feature type="binding site" evidence="1">
    <location>
        <position position="74"/>
    </location>
    <ligand>
        <name>Mg(2+)</name>
        <dbReference type="ChEBI" id="CHEBI:18420"/>
        <label>1</label>
        <note>catalytic</note>
    </ligand>
</feature>
<feature type="binding site" evidence="1">
    <location>
        <position position="92"/>
    </location>
    <ligand>
        <name>Mg(2+)</name>
        <dbReference type="ChEBI" id="CHEBI:18420"/>
        <label>1</label>
        <note>catalytic</note>
    </ligand>
</feature>
<evidence type="ECO:0000256" key="1">
    <source>
        <dbReference type="PIRSR" id="PIRSR600760-2"/>
    </source>
</evidence>
<dbReference type="Gene3D" id="3.30.540.10">
    <property type="entry name" value="Fructose-1,6-Bisphosphatase, subunit A, domain 1"/>
    <property type="match status" value="1"/>
</dbReference>
<comment type="caution">
    <text evidence="2">The sequence shown here is derived from an EMBL/GenBank/DDBJ whole genome shotgun (WGS) entry which is preliminary data.</text>
</comment>
<reference evidence="2" key="1">
    <citation type="submission" date="2010-05" db="EMBL/GenBank/DDBJ databases">
        <authorList>
            <person name="Muzny D."/>
            <person name="Qin X."/>
            <person name="Buhay C."/>
            <person name="Dugan-Rocha S."/>
            <person name="Ding Y."/>
            <person name="Chen G."/>
            <person name="Hawes A."/>
            <person name="Holder M."/>
            <person name="Jhangiani S."/>
            <person name="Johnson A."/>
            <person name="Khan Z."/>
            <person name="Li Z."/>
            <person name="Liu W."/>
            <person name="Liu X."/>
            <person name="Perez L."/>
            <person name="Shen H."/>
            <person name="Wang Q."/>
            <person name="Watt J."/>
            <person name="Xi L."/>
            <person name="Xin Y."/>
            <person name="Zhou J."/>
            <person name="Deng J."/>
            <person name="Jiang H."/>
            <person name="Liu Y."/>
            <person name="Qu J."/>
            <person name="Song X.-Z."/>
            <person name="Zhang L."/>
            <person name="Villasana D."/>
            <person name="Johnson A."/>
            <person name="Liu J."/>
            <person name="Liyanage D."/>
            <person name="Lorensuhewa L."/>
            <person name="Robinson T."/>
            <person name="Song A."/>
            <person name="Song B.-B."/>
            <person name="Dinh H."/>
            <person name="Thornton R."/>
            <person name="Coyle M."/>
            <person name="Francisco L."/>
            <person name="Jackson L."/>
            <person name="Javaid M."/>
            <person name="Korchina V."/>
            <person name="Kovar C."/>
            <person name="Mata R."/>
            <person name="Mathew T."/>
            <person name="Ngo R."/>
            <person name="Nguyen L."/>
            <person name="Nguyen N."/>
            <person name="Okwuonu G."/>
            <person name="Ongeri F."/>
            <person name="Pham C."/>
            <person name="Simmons D."/>
            <person name="Wilczek-Boney K."/>
            <person name="Hale W."/>
            <person name="Jakkamsetti A."/>
            <person name="Pham P."/>
            <person name="Ruth R."/>
            <person name="San Lucas F."/>
            <person name="Warren J."/>
            <person name="Zhang J."/>
            <person name="Zhao Z."/>
            <person name="Zhou C."/>
            <person name="Zhu D."/>
            <person name="Lee S."/>
            <person name="Bess C."/>
            <person name="Blankenburg K."/>
            <person name="Forbes L."/>
            <person name="Fu Q."/>
            <person name="Gubbala S."/>
            <person name="Hirani K."/>
            <person name="Jayaseelan J.C."/>
            <person name="Lara F."/>
            <person name="Munidasa M."/>
            <person name="Palculict T."/>
            <person name="Patil S."/>
            <person name="Pu L.-L."/>
            <person name="Saada N."/>
            <person name="Tang L."/>
            <person name="Weissenberger G."/>
            <person name="Zhu Y."/>
            <person name="Hemphill L."/>
            <person name="Shang Y."/>
            <person name="Youmans B."/>
            <person name="Ayvaz T."/>
            <person name="Ross M."/>
            <person name="Santibanez J."/>
            <person name="Aqrawi P."/>
            <person name="Gross S."/>
            <person name="Joshi V."/>
            <person name="Fowler G."/>
            <person name="Nazareth L."/>
            <person name="Reid J."/>
            <person name="Worley K."/>
            <person name="Petrosino J."/>
            <person name="Highlander S."/>
            <person name="Gibbs R."/>
        </authorList>
    </citation>
    <scope>NUCLEOTIDE SEQUENCE [LARGE SCALE GENOMIC DNA]</scope>
    <source>
        <strain evidence="2">MN8</strain>
    </source>
</reference>
<evidence type="ECO:0000313" key="2">
    <source>
        <dbReference type="EMBL" id="EFH96841.1"/>
    </source>
</evidence>
<comment type="cofactor">
    <cofactor evidence="1">
        <name>Mg(2+)</name>
        <dbReference type="ChEBI" id="CHEBI:18420"/>
    </cofactor>
</comment>
<name>A0A0E1XM44_STAAU</name>
<dbReference type="GO" id="GO:0046872">
    <property type="term" value="F:metal ion binding"/>
    <property type="evidence" value="ECO:0007669"/>
    <property type="project" value="UniProtKB-KW"/>
</dbReference>
<keyword evidence="1" id="KW-0479">Metal-binding</keyword>
<organism evidence="2">
    <name type="scientific">Staphylococcus aureus subsp. aureus MN8</name>
    <dbReference type="NCBI Taxonomy" id="548470"/>
    <lineage>
        <taxon>Bacteria</taxon>
        <taxon>Bacillati</taxon>
        <taxon>Bacillota</taxon>
        <taxon>Bacilli</taxon>
        <taxon>Bacillales</taxon>
        <taxon>Staphylococcaceae</taxon>
        <taxon>Staphylococcus</taxon>
    </lineage>
</organism>
<dbReference type="Proteomes" id="UP000003455">
    <property type="component" value="Chromosome"/>
</dbReference>
<dbReference type="Gene3D" id="3.40.190.80">
    <property type="match status" value="1"/>
</dbReference>
<dbReference type="PANTHER" id="PTHR20854">
    <property type="entry name" value="INOSITOL MONOPHOSPHATASE"/>
    <property type="match status" value="1"/>
</dbReference>
<protein>
    <submittedName>
        <fullName evidence="2">Inositol monophosphatase family protein</fullName>
    </submittedName>
</protein>
<feature type="binding site" evidence="1">
    <location>
        <position position="94"/>
    </location>
    <ligand>
        <name>Mg(2+)</name>
        <dbReference type="ChEBI" id="CHEBI:18420"/>
        <label>1</label>
        <note>catalytic</note>
    </ligand>
</feature>
<dbReference type="Pfam" id="PF00459">
    <property type="entry name" value="Inositol_P"/>
    <property type="match status" value="1"/>
</dbReference>
<feature type="binding site" evidence="1">
    <location>
        <position position="213"/>
    </location>
    <ligand>
        <name>Mg(2+)</name>
        <dbReference type="ChEBI" id="CHEBI:18420"/>
        <label>1</label>
        <note>catalytic</note>
    </ligand>
</feature>
<feature type="binding site" evidence="1">
    <location>
        <position position="95"/>
    </location>
    <ligand>
        <name>Mg(2+)</name>
        <dbReference type="ChEBI" id="CHEBI:18420"/>
        <label>1</label>
        <note>catalytic</note>
    </ligand>
</feature>